<dbReference type="STRING" id="1125712.HMPREF1316_0502"/>
<accession>U2T1C1</accession>
<protein>
    <submittedName>
        <fullName evidence="2">Uncharacterized protein</fullName>
    </submittedName>
</protein>
<proteinExistence type="predicted"/>
<name>U2T1C1_9ACTN</name>
<organism evidence="2 3">
    <name type="scientific">Olsenella profusa F0195</name>
    <dbReference type="NCBI Taxonomy" id="1125712"/>
    <lineage>
        <taxon>Bacteria</taxon>
        <taxon>Bacillati</taxon>
        <taxon>Actinomycetota</taxon>
        <taxon>Coriobacteriia</taxon>
        <taxon>Coriobacteriales</taxon>
        <taxon>Atopobiaceae</taxon>
        <taxon>Olsenella</taxon>
    </lineage>
</organism>
<keyword evidence="1" id="KW-0812">Transmembrane</keyword>
<dbReference type="Proteomes" id="UP000016638">
    <property type="component" value="Unassembled WGS sequence"/>
</dbReference>
<keyword evidence="1" id="KW-0472">Membrane</keyword>
<feature type="transmembrane region" description="Helical" evidence="1">
    <location>
        <begin position="12"/>
        <end position="32"/>
    </location>
</feature>
<feature type="transmembrane region" description="Helical" evidence="1">
    <location>
        <begin position="44"/>
        <end position="61"/>
    </location>
</feature>
<reference evidence="2 3" key="1">
    <citation type="submission" date="2013-08" db="EMBL/GenBank/DDBJ databases">
        <authorList>
            <person name="Durkin A.S."/>
            <person name="Haft D.R."/>
            <person name="McCorrison J."/>
            <person name="Torralba M."/>
            <person name="Gillis M."/>
            <person name="Haft D.H."/>
            <person name="Methe B."/>
            <person name="Sutton G."/>
            <person name="Nelson K.E."/>
        </authorList>
    </citation>
    <scope>NUCLEOTIDE SEQUENCE [LARGE SCALE GENOMIC DNA]</scope>
    <source>
        <strain evidence="2 3">F0195</strain>
    </source>
</reference>
<gene>
    <name evidence="2" type="ORF">HMPREF1316_0502</name>
</gene>
<dbReference type="RefSeq" id="WP_021726917.1">
    <property type="nucleotide sequence ID" value="NZ_AWEZ01000062.1"/>
</dbReference>
<sequence length="70" mass="6709">MLNEVLARVAGGVGFLGGAGIVFGVVQLGLAGSDGPGGARLHQAIAAIVGGAIIAGAAIYFKSLDTSWAG</sequence>
<evidence type="ECO:0000313" key="3">
    <source>
        <dbReference type="Proteomes" id="UP000016638"/>
    </source>
</evidence>
<dbReference type="PATRIC" id="fig|1125712.3.peg.1926"/>
<comment type="caution">
    <text evidence="2">The sequence shown here is derived from an EMBL/GenBank/DDBJ whole genome shotgun (WGS) entry which is preliminary data.</text>
</comment>
<evidence type="ECO:0000313" key="2">
    <source>
        <dbReference type="EMBL" id="ERL06849.1"/>
    </source>
</evidence>
<keyword evidence="1" id="KW-1133">Transmembrane helix</keyword>
<evidence type="ECO:0000256" key="1">
    <source>
        <dbReference type="SAM" id="Phobius"/>
    </source>
</evidence>
<keyword evidence="3" id="KW-1185">Reference proteome</keyword>
<dbReference type="EMBL" id="AWEZ01000062">
    <property type="protein sequence ID" value="ERL06849.1"/>
    <property type="molecule type" value="Genomic_DNA"/>
</dbReference>
<dbReference type="AlphaFoldDB" id="U2T1C1"/>